<comment type="caution">
    <text evidence="11">The sequence shown here is derived from an EMBL/GenBank/DDBJ whole genome shotgun (WGS) entry which is preliminary data.</text>
</comment>
<evidence type="ECO:0000256" key="9">
    <source>
        <dbReference type="RuleBase" id="RU369079"/>
    </source>
</evidence>
<evidence type="ECO:0000256" key="6">
    <source>
        <dbReference type="ARBA" id="ARBA00022989"/>
    </source>
</evidence>
<evidence type="ECO:0000256" key="5">
    <source>
        <dbReference type="ARBA" id="ARBA00022692"/>
    </source>
</evidence>
<comment type="subcellular location">
    <subcellularLocation>
        <location evidence="1 9">Cell inner membrane</location>
        <topology evidence="1 9">Multi-pass membrane protein</topology>
    </subcellularLocation>
</comment>
<evidence type="ECO:0000256" key="4">
    <source>
        <dbReference type="ARBA" id="ARBA00022519"/>
    </source>
</evidence>
<dbReference type="InterPro" id="IPR007387">
    <property type="entry name" value="TRAP_DctQ"/>
</dbReference>
<evidence type="ECO:0000259" key="10">
    <source>
        <dbReference type="Pfam" id="PF04290"/>
    </source>
</evidence>
<evidence type="ECO:0000256" key="3">
    <source>
        <dbReference type="ARBA" id="ARBA00022475"/>
    </source>
</evidence>
<dbReference type="InterPro" id="IPR055348">
    <property type="entry name" value="DctQ"/>
</dbReference>
<keyword evidence="5 9" id="KW-0812">Transmembrane</keyword>
<comment type="subunit">
    <text evidence="9">The complex comprises the extracytoplasmic solute receptor protein and the two transmembrane proteins.</text>
</comment>
<evidence type="ECO:0000313" key="12">
    <source>
        <dbReference type="Proteomes" id="UP000321548"/>
    </source>
</evidence>
<evidence type="ECO:0000313" key="11">
    <source>
        <dbReference type="EMBL" id="TXL67401.1"/>
    </source>
</evidence>
<comment type="similarity">
    <text evidence="8 9">Belongs to the TRAP transporter small permease family.</text>
</comment>
<keyword evidence="7 9" id="KW-0472">Membrane</keyword>
<protein>
    <recommendedName>
        <fullName evidence="9">TRAP transporter small permease protein</fullName>
    </recommendedName>
</protein>
<organism evidence="11 12">
    <name type="scientific">Zeimonas arvi</name>
    <dbReference type="NCBI Taxonomy" id="2498847"/>
    <lineage>
        <taxon>Bacteria</taxon>
        <taxon>Pseudomonadati</taxon>
        <taxon>Pseudomonadota</taxon>
        <taxon>Betaproteobacteria</taxon>
        <taxon>Burkholderiales</taxon>
        <taxon>Burkholderiaceae</taxon>
        <taxon>Zeimonas</taxon>
    </lineage>
</organism>
<proteinExistence type="inferred from homology"/>
<dbReference type="OrthoDB" id="9795655at2"/>
<evidence type="ECO:0000256" key="8">
    <source>
        <dbReference type="ARBA" id="ARBA00038436"/>
    </source>
</evidence>
<dbReference type="GO" id="GO:0022857">
    <property type="term" value="F:transmembrane transporter activity"/>
    <property type="evidence" value="ECO:0007669"/>
    <property type="project" value="UniProtKB-UniRule"/>
</dbReference>
<feature type="transmembrane region" description="Helical" evidence="9">
    <location>
        <begin position="149"/>
        <end position="170"/>
    </location>
</feature>
<keyword evidence="6 9" id="KW-1133">Transmembrane helix</keyword>
<sequence length="186" mass="20671">MQSLLAYARGVEAALGRIGYLAGWLFIADVIVICVDVVTRKFGFQIPGLGSTRLQELEWHFHAVLFSMWLGLGYLRNGHVRIDLAVARMKPRTRAWIELVCLFVFAIPYCLVLINYGADFAWKAWVGGEGSESSTGLPWRWIPKALLEIGLILLLAAVTAMIARLVVYLFGPLELSEQARPSHLGG</sequence>
<comment type="function">
    <text evidence="9">Part of the tripartite ATP-independent periplasmic (TRAP) transport system.</text>
</comment>
<evidence type="ECO:0000256" key="1">
    <source>
        <dbReference type="ARBA" id="ARBA00004429"/>
    </source>
</evidence>
<feature type="domain" description="Tripartite ATP-independent periplasmic transporters DctQ component" evidence="10">
    <location>
        <begin position="30"/>
        <end position="166"/>
    </location>
</feature>
<dbReference type="Proteomes" id="UP000321548">
    <property type="component" value="Unassembled WGS sequence"/>
</dbReference>
<dbReference type="EMBL" id="VDUY01000002">
    <property type="protein sequence ID" value="TXL67401.1"/>
    <property type="molecule type" value="Genomic_DNA"/>
</dbReference>
<feature type="transmembrane region" description="Helical" evidence="9">
    <location>
        <begin position="59"/>
        <end position="75"/>
    </location>
</feature>
<keyword evidence="3" id="KW-1003">Cell membrane</keyword>
<accession>A0A5C8P1H3</accession>
<dbReference type="AlphaFoldDB" id="A0A5C8P1H3"/>
<dbReference type="GO" id="GO:0005886">
    <property type="term" value="C:plasma membrane"/>
    <property type="evidence" value="ECO:0007669"/>
    <property type="project" value="UniProtKB-SubCell"/>
</dbReference>
<keyword evidence="12" id="KW-1185">Reference proteome</keyword>
<evidence type="ECO:0000256" key="7">
    <source>
        <dbReference type="ARBA" id="ARBA00023136"/>
    </source>
</evidence>
<keyword evidence="4 9" id="KW-0997">Cell inner membrane</keyword>
<reference evidence="11 12" key="1">
    <citation type="submission" date="2019-06" db="EMBL/GenBank/DDBJ databases">
        <title>Quisquiliibacterium sp. nov., isolated from a maize field.</title>
        <authorList>
            <person name="Lin S.-Y."/>
            <person name="Tsai C.-F."/>
            <person name="Young C.-C."/>
        </authorList>
    </citation>
    <scope>NUCLEOTIDE SEQUENCE [LARGE SCALE GENOMIC DNA]</scope>
    <source>
        <strain evidence="11 12">CC-CFT501</strain>
    </source>
</reference>
<dbReference type="Pfam" id="PF04290">
    <property type="entry name" value="DctQ"/>
    <property type="match status" value="1"/>
</dbReference>
<gene>
    <name evidence="11" type="ORF">FHP08_07325</name>
</gene>
<feature type="transmembrane region" description="Helical" evidence="9">
    <location>
        <begin position="96"/>
        <end position="118"/>
    </location>
</feature>
<dbReference type="PANTHER" id="PTHR35011:SF4">
    <property type="entry name" value="SLL1102 PROTEIN"/>
    <property type="match status" value="1"/>
</dbReference>
<name>A0A5C8P1H3_9BURK</name>
<feature type="transmembrane region" description="Helical" evidence="9">
    <location>
        <begin position="21"/>
        <end position="39"/>
    </location>
</feature>
<dbReference type="PANTHER" id="PTHR35011">
    <property type="entry name" value="2,3-DIKETO-L-GULONATE TRAP TRANSPORTER SMALL PERMEASE PROTEIN YIAM"/>
    <property type="match status" value="1"/>
</dbReference>
<dbReference type="RefSeq" id="WP_147703738.1">
    <property type="nucleotide sequence ID" value="NZ_VDUY01000002.1"/>
</dbReference>
<evidence type="ECO:0000256" key="2">
    <source>
        <dbReference type="ARBA" id="ARBA00022448"/>
    </source>
</evidence>
<keyword evidence="2 9" id="KW-0813">Transport</keyword>